<evidence type="ECO:0000313" key="2">
    <source>
        <dbReference type="EMBL" id="JAA71499.1"/>
    </source>
</evidence>
<dbReference type="EMBL" id="GADI01002309">
    <property type="protein sequence ID" value="JAA71499.1"/>
    <property type="molecule type" value="mRNA"/>
</dbReference>
<name>A0A0K8RLT8_IXORI</name>
<reference evidence="2" key="1">
    <citation type="submission" date="2012-12" db="EMBL/GenBank/DDBJ databases">
        <title>Identification and characterization of a phenylalanine ammonia-lyase gene family in Isatis indigotica Fort.</title>
        <authorList>
            <person name="Liu Q."/>
            <person name="Chen J."/>
            <person name="Zhou X."/>
            <person name="Di P."/>
            <person name="Xiao Y."/>
            <person name="Xuan H."/>
            <person name="Zhang L."/>
            <person name="Chen W."/>
        </authorList>
    </citation>
    <scope>NUCLEOTIDE SEQUENCE</scope>
    <source>
        <tissue evidence="2">Salivary gland</tissue>
    </source>
</reference>
<evidence type="ECO:0000256" key="1">
    <source>
        <dbReference type="SAM" id="SignalP"/>
    </source>
</evidence>
<sequence>MRVSCILGLFAMCLVAQATGQNCTREWPVLWPPCLFICQRVGRVGPLLVRPLTFTRRRLSTGPGNRYVRSTEGNEL</sequence>
<protein>
    <submittedName>
        <fullName evidence="2">Putative salivary kunitz domain protein</fullName>
    </submittedName>
</protein>
<proteinExistence type="evidence at transcript level"/>
<dbReference type="AlphaFoldDB" id="A0A0K8RLT8"/>
<feature type="signal peptide" evidence="1">
    <location>
        <begin position="1"/>
        <end position="20"/>
    </location>
</feature>
<feature type="chain" id="PRO_5005518265" evidence="1">
    <location>
        <begin position="21"/>
        <end position="76"/>
    </location>
</feature>
<accession>A0A0K8RLT8</accession>
<keyword evidence="1" id="KW-0732">Signal</keyword>
<organism evidence="2">
    <name type="scientific">Ixodes ricinus</name>
    <name type="common">Common tick</name>
    <name type="synonym">Acarus ricinus</name>
    <dbReference type="NCBI Taxonomy" id="34613"/>
    <lineage>
        <taxon>Eukaryota</taxon>
        <taxon>Metazoa</taxon>
        <taxon>Ecdysozoa</taxon>
        <taxon>Arthropoda</taxon>
        <taxon>Chelicerata</taxon>
        <taxon>Arachnida</taxon>
        <taxon>Acari</taxon>
        <taxon>Parasitiformes</taxon>
        <taxon>Ixodida</taxon>
        <taxon>Ixodoidea</taxon>
        <taxon>Ixodidae</taxon>
        <taxon>Ixodinae</taxon>
        <taxon>Ixodes</taxon>
    </lineage>
</organism>